<dbReference type="GO" id="GO:0006629">
    <property type="term" value="P:lipid metabolic process"/>
    <property type="evidence" value="ECO:0007669"/>
    <property type="project" value="InterPro"/>
</dbReference>
<dbReference type="SUPFAM" id="SSF51695">
    <property type="entry name" value="PLC-like phosphodiesterases"/>
    <property type="match status" value="1"/>
</dbReference>
<evidence type="ECO:0000313" key="3">
    <source>
        <dbReference type="Proteomes" id="UP000886689"/>
    </source>
</evidence>
<proteinExistence type="predicted"/>
<dbReference type="InterPro" id="IPR017946">
    <property type="entry name" value="PLC-like_Pdiesterase_TIM-brl"/>
</dbReference>
<dbReference type="Gene3D" id="3.20.20.190">
    <property type="entry name" value="Phosphatidylinositol (PI) phosphodiesterase"/>
    <property type="match status" value="1"/>
</dbReference>
<dbReference type="PANTHER" id="PTHR46211:SF1">
    <property type="entry name" value="GLYCEROPHOSPHODIESTER PHOSPHODIESTERASE, CYTOPLASMIC"/>
    <property type="match status" value="1"/>
</dbReference>
<dbReference type="PROSITE" id="PS51704">
    <property type="entry name" value="GP_PDE"/>
    <property type="match status" value="1"/>
</dbReference>
<comment type="caution">
    <text evidence="2">The sequence shown here is derived from an EMBL/GenBank/DDBJ whole genome shotgun (WGS) entry which is preliminary data.</text>
</comment>
<dbReference type="Proteomes" id="UP000886689">
    <property type="component" value="Unassembled WGS sequence"/>
</dbReference>
<dbReference type="PANTHER" id="PTHR46211">
    <property type="entry name" value="GLYCEROPHOSPHORYL DIESTER PHOSPHODIESTERASE"/>
    <property type="match status" value="1"/>
</dbReference>
<protein>
    <submittedName>
        <fullName evidence="2">Glycerophosphodiester phosphodiesterase</fullName>
        <ecNumber evidence="2">3.1.4.46</ecNumber>
    </submittedName>
</protein>
<keyword evidence="2" id="KW-0378">Hydrolase</keyword>
<feature type="domain" description="GP-PDE" evidence="1">
    <location>
        <begin position="1"/>
        <end position="218"/>
    </location>
</feature>
<evidence type="ECO:0000313" key="2">
    <source>
        <dbReference type="EMBL" id="MBK8523761.1"/>
    </source>
</evidence>
<name>A0A9D7K3K7_9PROT</name>
<dbReference type="GO" id="GO:0008889">
    <property type="term" value="F:glycerophosphodiester phosphodiesterase activity"/>
    <property type="evidence" value="ECO:0007669"/>
    <property type="project" value="UniProtKB-EC"/>
</dbReference>
<dbReference type="EMBL" id="JADJUC010000005">
    <property type="protein sequence ID" value="MBK8523761.1"/>
    <property type="molecule type" value="Genomic_DNA"/>
</dbReference>
<gene>
    <name evidence="2" type="primary">ugpQ</name>
    <name evidence="2" type="ORF">IPL58_06375</name>
</gene>
<dbReference type="Pfam" id="PF03009">
    <property type="entry name" value="GDPD"/>
    <property type="match status" value="1"/>
</dbReference>
<accession>A0A9D7K3K7</accession>
<reference evidence="2" key="1">
    <citation type="submission" date="2020-10" db="EMBL/GenBank/DDBJ databases">
        <title>Connecting structure to function with the recovery of over 1000 high-quality activated sludge metagenome-assembled genomes encoding full-length rRNA genes using long-read sequencing.</title>
        <authorList>
            <person name="Singleton C.M."/>
            <person name="Petriglieri F."/>
            <person name="Kristensen J.M."/>
            <person name="Kirkegaard R.H."/>
            <person name="Michaelsen T.Y."/>
            <person name="Andersen M.H."/>
            <person name="Karst S.M."/>
            <person name="Dueholm M.S."/>
            <person name="Nielsen P.H."/>
            <person name="Albertsen M."/>
        </authorList>
    </citation>
    <scope>NUCLEOTIDE SEQUENCE</scope>
    <source>
        <strain evidence="2">Hirt_18-Q3-R61-65_BATAC.395</strain>
    </source>
</reference>
<organism evidence="2 3">
    <name type="scientific">Candidatus Proximibacter danicus</name>
    <dbReference type="NCBI Taxonomy" id="2954365"/>
    <lineage>
        <taxon>Bacteria</taxon>
        <taxon>Pseudomonadati</taxon>
        <taxon>Pseudomonadota</taxon>
        <taxon>Betaproteobacteria</taxon>
        <taxon>Candidatus Proximibacter</taxon>
    </lineage>
</organism>
<dbReference type="AlphaFoldDB" id="A0A9D7K3K7"/>
<sequence length="218" mass="23411">MLAPENTLAGLHLAAAHGFRAVEFDVMLSRDGTPVLIHDETLERTTNGIGRVCETPDAVLFSLDAGQGERIPTLPEAAALCRRYGLLANVEIKPATGYETRTAEVVARFVAEHWRDGVAPLLSSFSHEALLAAFRLAPQLQYGLLYEVVPCDWQRHRATIDAVTLHCAAGVVADSVLGEATAAGVPVLCYTVNYPAEADALFVRGVSSVFTDRLDLPG</sequence>
<dbReference type="EC" id="3.1.4.46" evidence="2"/>
<dbReference type="InterPro" id="IPR030395">
    <property type="entry name" value="GP_PDE_dom"/>
</dbReference>
<evidence type="ECO:0000259" key="1">
    <source>
        <dbReference type="PROSITE" id="PS51704"/>
    </source>
</evidence>